<evidence type="ECO:0000313" key="3">
    <source>
        <dbReference type="Proteomes" id="UP000316095"/>
    </source>
</evidence>
<dbReference type="InterPro" id="IPR000600">
    <property type="entry name" value="ROK"/>
</dbReference>
<dbReference type="Pfam" id="PF00480">
    <property type="entry name" value="ROK"/>
    <property type="match status" value="1"/>
</dbReference>
<dbReference type="InterPro" id="IPR043129">
    <property type="entry name" value="ATPase_NBD"/>
</dbReference>
<dbReference type="EMBL" id="SJPG01000001">
    <property type="protein sequence ID" value="TWT60852.1"/>
    <property type="molecule type" value="Genomic_DNA"/>
</dbReference>
<dbReference type="PANTHER" id="PTHR18964:SF149">
    <property type="entry name" value="BIFUNCTIONAL UDP-N-ACETYLGLUCOSAMINE 2-EPIMERASE_N-ACETYLMANNOSAMINE KINASE"/>
    <property type="match status" value="1"/>
</dbReference>
<comment type="caution">
    <text evidence="2">The sequence shown here is derived from an EMBL/GenBank/DDBJ whole genome shotgun (WGS) entry which is preliminary data.</text>
</comment>
<reference evidence="2 3" key="1">
    <citation type="submission" date="2019-02" db="EMBL/GenBank/DDBJ databases">
        <title>Deep-cultivation of Planctomycetes and their phenomic and genomic characterization uncovers novel biology.</title>
        <authorList>
            <person name="Wiegand S."/>
            <person name="Jogler M."/>
            <person name="Boedeker C."/>
            <person name="Pinto D."/>
            <person name="Vollmers J."/>
            <person name="Rivas-Marin E."/>
            <person name="Kohn T."/>
            <person name="Peeters S.H."/>
            <person name="Heuer A."/>
            <person name="Rast P."/>
            <person name="Oberbeckmann S."/>
            <person name="Bunk B."/>
            <person name="Jeske O."/>
            <person name="Meyerdierks A."/>
            <person name="Storesund J.E."/>
            <person name="Kallscheuer N."/>
            <person name="Luecker S."/>
            <person name="Lage O.M."/>
            <person name="Pohl T."/>
            <person name="Merkel B.J."/>
            <person name="Hornburger P."/>
            <person name="Mueller R.-W."/>
            <person name="Bruemmer F."/>
            <person name="Labrenz M."/>
            <person name="Spormann A.M."/>
            <person name="Op Den Camp H."/>
            <person name="Overmann J."/>
            <person name="Amann R."/>
            <person name="Jetten M.S.M."/>
            <person name="Mascher T."/>
            <person name="Medema M.H."/>
            <person name="Devos D.P."/>
            <person name="Kaster A.-K."/>
            <person name="Ovreas L."/>
            <person name="Rohde M."/>
            <person name="Galperin M.Y."/>
            <person name="Jogler C."/>
        </authorList>
    </citation>
    <scope>NUCLEOTIDE SEQUENCE [LARGE SCALE GENOMIC DNA]</scope>
    <source>
        <strain evidence="2 3">Pan54</strain>
    </source>
</reference>
<evidence type="ECO:0000313" key="2">
    <source>
        <dbReference type="EMBL" id="TWT60852.1"/>
    </source>
</evidence>
<keyword evidence="3" id="KW-1185">Reference proteome</keyword>
<name>A0A5C5XG80_9PLAN</name>
<gene>
    <name evidence="2" type="primary">nagC</name>
    <name evidence="2" type="ORF">Pan54_15800</name>
</gene>
<sequence length="376" mass="41490">MPLKESFLNSRTIENEIVSEIRLATATSRVQLAKHLGIAPSTMGIQVDRLIELGILKESTAEEWGPGRPPKILEPNSTAGQFIGIDFDARRLHGVSVDFSQQLLKHHSRDLPRHANAEDVVQIIQEVIRAVRFRGRKLLGIGLAIPGTLDEEATKGLHYRFIPGWTKLPLRNVIQTVFRVPVYLENNVRVMAMAERWFGQARTIQNFICVGIRSGIGTGIFLNGELYRGYEGLAGEIGTWPMREFSLNKKNGDSLPLEDVASLRAIQESLNVSVEDLLRSAENCDRLVMEVLKRAASAVGRVISQISLILNPQMIVIGGPLAELKEAFMKPLCLEVKRSLSSEGGLMPLIVSTQLGELAGAKGAAALALHRWELKV</sequence>
<comment type="similarity">
    <text evidence="1">Belongs to the ROK (NagC/XylR) family.</text>
</comment>
<dbReference type="AlphaFoldDB" id="A0A5C5XG80"/>
<dbReference type="PANTHER" id="PTHR18964">
    <property type="entry name" value="ROK (REPRESSOR, ORF, KINASE) FAMILY"/>
    <property type="match status" value="1"/>
</dbReference>
<dbReference type="Proteomes" id="UP000316095">
    <property type="component" value="Unassembled WGS sequence"/>
</dbReference>
<dbReference type="Gene3D" id="3.30.420.40">
    <property type="match status" value="2"/>
</dbReference>
<dbReference type="Gene3D" id="1.10.10.10">
    <property type="entry name" value="Winged helix-like DNA-binding domain superfamily/Winged helix DNA-binding domain"/>
    <property type="match status" value="1"/>
</dbReference>
<evidence type="ECO:0000256" key="1">
    <source>
        <dbReference type="ARBA" id="ARBA00006479"/>
    </source>
</evidence>
<protein>
    <submittedName>
        <fullName evidence="2">N-acetylglucosamine repressor</fullName>
    </submittedName>
</protein>
<dbReference type="SUPFAM" id="SSF46785">
    <property type="entry name" value="Winged helix' DNA-binding domain"/>
    <property type="match status" value="1"/>
</dbReference>
<dbReference type="CDD" id="cd23763">
    <property type="entry name" value="ASKHA_ATPase_ROK"/>
    <property type="match status" value="1"/>
</dbReference>
<accession>A0A5C5XG80</accession>
<dbReference type="InterPro" id="IPR036388">
    <property type="entry name" value="WH-like_DNA-bd_sf"/>
</dbReference>
<proteinExistence type="inferred from homology"/>
<organism evidence="2 3">
    <name type="scientific">Rubinisphaera italica</name>
    <dbReference type="NCBI Taxonomy" id="2527969"/>
    <lineage>
        <taxon>Bacteria</taxon>
        <taxon>Pseudomonadati</taxon>
        <taxon>Planctomycetota</taxon>
        <taxon>Planctomycetia</taxon>
        <taxon>Planctomycetales</taxon>
        <taxon>Planctomycetaceae</taxon>
        <taxon>Rubinisphaera</taxon>
    </lineage>
</organism>
<dbReference type="InterPro" id="IPR036390">
    <property type="entry name" value="WH_DNA-bd_sf"/>
</dbReference>
<dbReference type="SUPFAM" id="SSF53067">
    <property type="entry name" value="Actin-like ATPase domain"/>
    <property type="match status" value="1"/>
</dbReference>
<dbReference type="OrthoDB" id="9795247at2"/>